<dbReference type="Pfam" id="PF11798">
    <property type="entry name" value="IMS_HHH"/>
    <property type="match status" value="1"/>
</dbReference>
<dbReference type="Gene3D" id="3.40.1170.60">
    <property type="match status" value="1"/>
</dbReference>
<dbReference type="Pfam" id="PF00817">
    <property type="entry name" value="IMS"/>
    <property type="match status" value="1"/>
</dbReference>
<dbReference type="GO" id="GO:0005829">
    <property type="term" value="C:cytosol"/>
    <property type="evidence" value="ECO:0007669"/>
    <property type="project" value="TreeGrafter"/>
</dbReference>
<dbReference type="NCBIfam" id="NF002677">
    <property type="entry name" value="PRK02406.1"/>
    <property type="match status" value="1"/>
</dbReference>
<dbReference type="GO" id="GO:0009432">
    <property type="term" value="P:SOS response"/>
    <property type="evidence" value="ECO:0007669"/>
    <property type="project" value="TreeGrafter"/>
</dbReference>
<dbReference type="InterPro" id="IPR036775">
    <property type="entry name" value="DNA_pol_Y-fam_lit_finger_sf"/>
</dbReference>
<dbReference type="InterPro" id="IPR024728">
    <property type="entry name" value="PolY_HhH_motif"/>
</dbReference>
<dbReference type="GO" id="GO:0042276">
    <property type="term" value="P:error-prone translesion synthesis"/>
    <property type="evidence" value="ECO:0007669"/>
    <property type="project" value="TreeGrafter"/>
</dbReference>
<feature type="domain" description="UmuC" evidence="2">
    <location>
        <begin position="1"/>
        <end position="150"/>
    </location>
</feature>
<dbReference type="Gene3D" id="1.10.150.20">
    <property type="entry name" value="5' to 3' exonuclease, C-terminal subdomain"/>
    <property type="match status" value="1"/>
</dbReference>
<feature type="non-terminal residue" evidence="3">
    <location>
        <position position="1"/>
    </location>
</feature>
<comment type="similarity">
    <text evidence="1">Belongs to the DNA polymerase type-Y family.</text>
</comment>
<dbReference type="AlphaFoldDB" id="A0A382IT83"/>
<dbReference type="PANTHER" id="PTHR11076">
    <property type="entry name" value="DNA REPAIR POLYMERASE UMUC / TRANSFERASE FAMILY MEMBER"/>
    <property type="match status" value="1"/>
</dbReference>
<dbReference type="Gene3D" id="3.30.1490.100">
    <property type="entry name" value="DNA polymerase, Y-family, little finger domain"/>
    <property type="match status" value="1"/>
</dbReference>
<dbReference type="InterPro" id="IPR050116">
    <property type="entry name" value="DNA_polymerase-Y"/>
</dbReference>
<dbReference type="SUPFAM" id="SSF100879">
    <property type="entry name" value="Lesion bypass DNA polymerase (Y-family), little finger domain"/>
    <property type="match status" value="1"/>
</dbReference>
<dbReference type="GO" id="GO:0006281">
    <property type="term" value="P:DNA repair"/>
    <property type="evidence" value="ECO:0007669"/>
    <property type="project" value="UniProtKB-KW"/>
</dbReference>
<sequence>EDRGVVAAASYEARAFGIRSAMPMRTALRLCPHAARVPADFERYREVSRGIHEIFHEHTDLVEPVALDEAYLDVTWNKQDIPFGHRVARMMKIEIRRRLELTASAGVAPSKFVAKIASDLDKPDGLLTIMPHQIRAFLDPLPVDRIPGVGKVTRQQLHAIGIETIAQLAGAGEVELAQRFGRRGRYLHLRSRGIDDDPVTPEREPKQLSAETTFATDVFDAEEMRYAVHDLSQDVAGRLRCRSLRGRVVTLKARYPDFETVTRSLTGGLYHDTAPRVCDIALELLRRTDAERRGVRLLGVAVSGFPESDGAAQLDLFDSPEGG</sequence>
<dbReference type="InterPro" id="IPR017961">
    <property type="entry name" value="DNA_pol_Y-fam_little_finger"/>
</dbReference>
<dbReference type="CDD" id="cd03586">
    <property type="entry name" value="PolY_Pol_IV_kappa"/>
    <property type="match status" value="1"/>
</dbReference>
<name>A0A382IT83_9ZZZZ</name>
<dbReference type="EMBL" id="UINC01069211">
    <property type="protein sequence ID" value="SVC02412.1"/>
    <property type="molecule type" value="Genomic_DNA"/>
</dbReference>
<dbReference type="GO" id="GO:0046872">
    <property type="term" value="F:metal ion binding"/>
    <property type="evidence" value="ECO:0007669"/>
    <property type="project" value="UniProtKB-KW"/>
</dbReference>
<dbReference type="InterPro" id="IPR043128">
    <property type="entry name" value="Rev_trsase/Diguanyl_cyclase"/>
</dbReference>
<evidence type="ECO:0000259" key="2">
    <source>
        <dbReference type="PROSITE" id="PS50173"/>
    </source>
</evidence>
<dbReference type="InterPro" id="IPR022880">
    <property type="entry name" value="DNApol_IV"/>
</dbReference>
<protein>
    <recommendedName>
        <fullName evidence="2">UmuC domain-containing protein</fullName>
    </recommendedName>
</protein>
<evidence type="ECO:0000256" key="1">
    <source>
        <dbReference type="ARBA" id="ARBA00010945"/>
    </source>
</evidence>
<dbReference type="PANTHER" id="PTHR11076:SF33">
    <property type="entry name" value="DNA POLYMERASE KAPPA"/>
    <property type="match status" value="1"/>
</dbReference>
<dbReference type="GO" id="GO:0003887">
    <property type="term" value="F:DNA-directed DNA polymerase activity"/>
    <property type="evidence" value="ECO:0007669"/>
    <property type="project" value="UniProtKB-KW"/>
</dbReference>
<gene>
    <name evidence="3" type="ORF">METZ01_LOCUS255266</name>
</gene>
<organism evidence="3">
    <name type="scientific">marine metagenome</name>
    <dbReference type="NCBI Taxonomy" id="408172"/>
    <lineage>
        <taxon>unclassified sequences</taxon>
        <taxon>metagenomes</taxon>
        <taxon>ecological metagenomes</taxon>
    </lineage>
</organism>
<proteinExistence type="inferred from homology"/>
<dbReference type="GO" id="GO:0006260">
    <property type="term" value="P:DNA replication"/>
    <property type="evidence" value="ECO:0007669"/>
    <property type="project" value="UniProtKB-KW"/>
</dbReference>
<dbReference type="Pfam" id="PF11799">
    <property type="entry name" value="IMS_C"/>
    <property type="match status" value="1"/>
</dbReference>
<dbReference type="SUPFAM" id="SSF56672">
    <property type="entry name" value="DNA/RNA polymerases"/>
    <property type="match status" value="1"/>
</dbReference>
<reference evidence="3" key="1">
    <citation type="submission" date="2018-05" db="EMBL/GenBank/DDBJ databases">
        <authorList>
            <person name="Lanie J.A."/>
            <person name="Ng W.-L."/>
            <person name="Kazmierczak K.M."/>
            <person name="Andrzejewski T.M."/>
            <person name="Davidsen T.M."/>
            <person name="Wayne K.J."/>
            <person name="Tettelin H."/>
            <person name="Glass J.I."/>
            <person name="Rusch D."/>
            <person name="Podicherti R."/>
            <person name="Tsui H.-C.T."/>
            <person name="Winkler M.E."/>
        </authorList>
    </citation>
    <scope>NUCLEOTIDE SEQUENCE</scope>
</reference>
<evidence type="ECO:0000313" key="3">
    <source>
        <dbReference type="EMBL" id="SVC02412.1"/>
    </source>
</evidence>
<dbReference type="GO" id="GO:0003684">
    <property type="term" value="F:damaged DNA binding"/>
    <property type="evidence" value="ECO:0007669"/>
    <property type="project" value="InterPro"/>
</dbReference>
<accession>A0A382IT83</accession>
<dbReference type="InterPro" id="IPR001126">
    <property type="entry name" value="UmuC"/>
</dbReference>
<dbReference type="HAMAP" id="MF_01113">
    <property type="entry name" value="DNApol_IV"/>
    <property type="match status" value="1"/>
</dbReference>
<dbReference type="InterPro" id="IPR043502">
    <property type="entry name" value="DNA/RNA_pol_sf"/>
</dbReference>
<dbReference type="Gene3D" id="3.30.70.270">
    <property type="match status" value="2"/>
</dbReference>
<dbReference type="PROSITE" id="PS50173">
    <property type="entry name" value="UMUC"/>
    <property type="match status" value="1"/>
</dbReference>